<accession>A0A453SEQ0</accession>
<evidence type="ECO:0000313" key="2">
    <source>
        <dbReference type="Proteomes" id="UP000015105"/>
    </source>
</evidence>
<reference evidence="2" key="2">
    <citation type="journal article" date="2017" name="Nat. Plants">
        <title>The Aegilops tauschii genome reveals multiple impacts of transposons.</title>
        <authorList>
            <person name="Zhao G."/>
            <person name="Zou C."/>
            <person name="Li K."/>
            <person name="Wang K."/>
            <person name="Li T."/>
            <person name="Gao L."/>
            <person name="Zhang X."/>
            <person name="Wang H."/>
            <person name="Yang Z."/>
            <person name="Liu X."/>
            <person name="Jiang W."/>
            <person name="Mao L."/>
            <person name="Kong X."/>
            <person name="Jiao Y."/>
            <person name="Jia J."/>
        </authorList>
    </citation>
    <scope>NUCLEOTIDE SEQUENCE [LARGE SCALE GENOMIC DNA]</scope>
    <source>
        <strain evidence="2">cv. AL8/78</strain>
    </source>
</reference>
<reference evidence="1" key="5">
    <citation type="journal article" date="2021" name="G3 (Bethesda)">
        <title>Aegilops tauschii genome assembly Aet v5.0 features greater sequence contiguity and improved annotation.</title>
        <authorList>
            <person name="Wang L."/>
            <person name="Zhu T."/>
            <person name="Rodriguez J.C."/>
            <person name="Deal K.R."/>
            <person name="Dubcovsky J."/>
            <person name="McGuire P.E."/>
            <person name="Lux T."/>
            <person name="Spannagl M."/>
            <person name="Mayer K.F.X."/>
            <person name="Baldrich P."/>
            <person name="Meyers B.C."/>
            <person name="Huo N."/>
            <person name="Gu Y.Q."/>
            <person name="Zhou H."/>
            <person name="Devos K.M."/>
            <person name="Bennetzen J.L."/>
            <person name="Unver T."/>
            <person name="Budak H."/>
            <person name="Gulick P.J."/>
            <person name="Galiba G."/>
            <person name="Kalapos B."/>
            <person name="Nelson D.R."/>
            <person name="Li P."/>
            <person name="You F.M."/>
            <person name="Luo M.C."/>
            <person name="Dvorak J."/>
        </authorList>
    </citation>
    <scope>NUCLEOTIDE SEQUENCE [LARGE SCALE GENOMIC DNA]</scope>
    <source>
        <strain evidence="1">cv. AL8/78</strain>
    </source>
</reference>
<dbReference type="EnsemblPlants" id="AET7Gv20912000.5">
    <property type="protein sequence ID" value="AET7Gv20912000.5"/>
    <property type="gene ID" value="AET7Gv20912000"/>
</dbReference>
<organism evidence="1 2">
    <name type="scientific">Aegilops tauschii subsp. strangulata</name>
    <name type="common">Goatgrass</name>
    <dbReference type="NCBI Taxonomy" id="200361"/>
    <lineage>
        <taxon>Eukaryota</taxon>
        <taxon>Viridiplantae</taxon>
        <taxon>Streptophyta</taxon>
        <taxon>Embryophyta</taxon>
        <taxon>Tracheophyta</taxon>
        <taxon>Spermatophyta</taxon>
        <taxon>Magnoliopsida</taxon>
        <taxon>Liliopsida</taxon>
        <taxon>Poales</taxon>
        <taxon>Poaceae</taxon>
        <taxon>BOP clade</taxon>
        <taxon>Pooideae</taxon>
        <taxon>Triticodae</taxon>
        <taxon>Triticeae</taxon>
        <taxon>Triticinae</taxon>
        <taxon>Aegilops</taxon>
    </lineage>
</organism>
<sequence>EVLGCQPRLAPAAGTHTCTYIQYIGGSVLCSCLLLAGIEGNGCPRGSALAKPASCSAKCAGENAAASCLIIVPLCSPQSSCYPSVPSVYFFLFGGAVSLYLLRTAEPFVIVFVLLVKPLA</sequence>
<proteinExistence type="predicted"/>
<protein>
    <submittedName>
        <fullName evidence="1">Uncharacterized protein</fullName>
    </submittedName>
</protein>
<reference evidence="1" key="3">
    <citation type="journal article" date="2017" name="Nature">
        <title>Genome sequence of the progenitor of the wheat D genome Aegilops tauschii.</title>
        <authorList>
            <person name="Luo M.C."/>
            <person name="Gu Y.Q."/>
            <person name="Puiu D."/>
            <person name="Wang H."/>
            <person name="Twardziok S.O."/>
            <person name="Deal K.R."/>
            <person name="Huo N."/>
            <person name="Zhu T."/>
            <person name="Wang L."/>
            <person name="Wang Y."/>
            <person name="McGuire P.E."/>
            <person name="Liu S."/>
            <person name="Long H."/>
            <person name="Ramasamy R.K."/>
            <person name="Rodriguez J.C."/>
            <person name="Van S.L."/>
            <person name="Yuan L."/>
            <person name="Wang Z."/>
            <person name="Xia Z."/>
            <person name="Xiao L."/>
            <person name="Anderson O.D."/>
            <person name="Ouyang S."/>
            <person name="Liang Y."/>
            <person name="Zimin A.V."/>
            <person name="Pertea G."/>
            <person name="Qi P."/>
            <person name="Bennetzen J.L."/>
            <person name="Dai X."/>
            <person name="Dawson M.W."/>
            <person name="Muller H.G."/>
            <person name="Kugler K."/>
            <person name="Rivarola-Duarte L."/>
            <person name="Spannagl M."/>
            <person name="Mayer K.F.X."/>
            <person name="Lu F.H."/>
            <person name="Bevan M.W."/>
            <person name="Leroy P."/>
            <person name="Li P."/>
            <person name="You F.M."/>
            <person name="Sun Q."/>
            <person name="Liu Z."/>
            <person name="Lyons E."/>
            <person name="Wicker T."/>
            <person name="Salzberg S.L."/>
            <person name="Devos K.M."/>
            <person name="Dvorak J."/>
        </authorList>
    </citation>
    <scope>NUCLEOTIDE SEQUENCE [LARGE SCALE GENOMIC DNA]</scope>
    <source>
        <strain evidence="1">cv. AL8/78</strain>
    </source>
</reference>
<dbReference type="Gramene" id="AET7Gv20912000.5">
    <property type="protein sequence ID" value="AET7Gv20912000.5"/>
    <property type="gene ID" value="AET7Gv20912000"/>
</dbReference>
<reference evidence="2" key="1">
    <citation type="journal article" date="2014" name="Science">
        <title>Ancient hybridizations among the ancestral genomes of bread wheat.</title>
        <authorList>
            <consortium name="International Wheat Genome Sequencing Consortium,"/>
            <person name="Marcussen T."/>
            <person name="Sandve S.R."/>
            <person name="Heier L."/>
            <person name="Spannagl M."/>
            <person name="Pfeifer M."/>
            <person name="Jakobsen K.S."/>
            <person name="Wulff B.B."/>
            <person name="Steuernagel B."/>
            <person name="Mayer K.F."/>
            <person name="Olsen O.A."/>
        </authorList>
    </citation>
    <scope>NUCLEOTIDE SEQUENCE [LARGE SCALE GENOMIC DNA]</scope>
    <source>
        <strain evidence="2">cv. AL8/78</strain>
    </source>
</reference>
<evidence type="ECO:0000313" key="1">
    <source>
        <dbReference type="EnsemblPlants" id="AET7Gv20912000.5"/>
    </source>
</evidence>
<reference evidence="1" key="4">
    <citation type="submission" date="2019-03" db="UniProtKB">
        <authorList>
            <consortium name="EnsemblPlants"/>
        </authorList>
    </citation>
    <scope>IDENTIFICATION</scope>
</reference>
<dbReference type="Proteomes" id="UP000015105">
    <property type="component" value="Chromosome 7D"/>
</dbReference>
<dbReference type="AlphaFoldDB" id="A0A453SEQ0"/>
<keyword evidence="2" id="KW-1185">Reference proteome</keyword>
<name>A0A453SEQ0_AEGTS</name>